<dbReference type="InterPro" id="IPR019734">
    <property type="entry name" value="TPR_rpt"/>
</dbReference>
<organism evidence="3 4">
    <name type="scientific">Paramecium sonneborni</name>
    <dbReference type="NCBI Taxonomy" id="65129"/>
    <lineage>
        <taxon>Eukaryota</taxon>
        <taxon>Sar</taxon>
        <taxon>Alveolata</taxon>
        <taxon>Ciliophora</taxon>
        <taxon>Intramacronucleata</taxon>
        <taxon>Oligohymenophorea</taxon>
        <taxon>Peniculida</taxon>
        <taxon>Parameciidae</taxon>
        <taxon>Paramecium</taxon>
    </lineage>
</organism>
<evidence type="ECO:0008006" key="5">
    <source>
        <dbReference type="Google" id="ProtNLM"/>
    </source>
</evidence>
<dbReference type="Pfam" id="PF12895">
    <property type="entry name" value="ANAPC3"/>
    <property type="match status" value="1"/>
</dbReference>
<dbReference type="SMART" id="SM00028">
    <property type="entry name" value="TPR"/>
    <property type="match status" value="2"/>
</dbReference>
<accession>A0A8S1L8E8</accession>
<keyword evidence="2" id="KW-0802">TPR repeat</keyword>
<sequence length="222" mass="25976">MIIQLKRSITDLKLEELNYFELNQQEQEKADELYQKDEYEEAIKLLDEALINDPKHISSFFKQLLWLKNYNDAIIWADKTLFIDQKHVNSLYTKADCLKMIGNYNDAITWAGKALFINQKHINSLSIKAESLRRLRNYMMLSYGQIKLFLSIPHISTHYLQKLNLQEGLGFIMMLLYGLIKHCLLIQIMSTHHTQKLQKSYTIVLADSLKMLGNYNDAITIG</sequence>
<name>A0A8S1L8E8_9CILI</name>
<keyword evidence="1" id="KW-0677">Repeat</keyword>
<evidence type="ECO:0000313" key="4">
    <source>
        <dbReference type="Proteomes" id="UP000692954"/>
    </source>
</evidence>
<evidence type="ECO:0000256" key="2">
    <source>
        <dbReference type="ARBA" id="ARBA00022803"/>
    </source>
</evidence>
<evidence type="ECO:0000313" key="3">
    <source>
        <dbReference type="EMBL" id="CAD8061912.1"/>
    </source>
</evidence>
<dbReference type="InterPro" id="IPR051685">
    <property type="entry name" value="Ycf3/AcsC/BcsC/TPR_MFPF"/>
</dbReference>
<reference evidence="3" key="1">
    <citation type="submission" date="2021-01" db="EMBL/GenBank/DDBJ databases">
        <authorList>
            <consortium name="Genoscope - CEA"/>
            <person name="William W."/>
        </authorList>
    </citation>
    <scope>NUCLEOTIDE SEQUENCE</scope>
</reference>
<evidence type="ECO:0000256" key="1">
    <source>
        <dbReference type="ARBA" id="ARBA00022737"/>
    </source>
</evidence>
<dbReference type="EMBL" id="CAJJDN010000016">
    <property type="protein sequence ID" value="CAD8061912.1"/>
    <property type="molecule type" value="Genomic_DNA"/>
</dbReference>
<dbReference type="AlphaFoldDB" id="A0A8S1L8E8"/>
<protein>
    <recommendedName>
        <fullName evidence="5">Tetratricopeptide repeat protein</fullName>
    </recommendedName>
</protein>
<comment type="caution">
    <text evidence="3">The sequence shown here is derived from an EMBL/GenBank/DDBJ whole genome shotgun (WGS) entry which is preliminary data.</text>
</comment>
<dbReference type="OrthoDB" id="10525819at2759"/>
<dbReference type="Proteomes" id="UP000692954">
    <property type="component" value="Unassembled WGS sequence"/>
</dbReference>
<dbReference type="PANTHER" id="PTHR44943:SF4">
    <property type="entry name" value="TPR REPEAT-CONTAINING PROTEIN MJ0798"/>
    <property type="match status" value="1"/>
</dbReference>
<gene>
    <name evidence="3" type="ORF">PSON_ATCC_30995.1.T0160045</name>
</gene>
<proteinExistence type="predicted"/>
<keyword evidence="4" id="KW-1185">Reference proteome</keyword>
<dbReference type="PANTHER" id="PTHR44943">
    <property type="entry name" value="CELLULOSE SYNTHASE OPERON PROTEIN C"/>
    <property type="match status" value="1"/>
</dbReference>